<dbReference type="Proteomes" id="UP000199071">
    <property type="component" value="Unassembled WGS sequence"/>
</dbReference>
<dbReference type="STRING" id="665467.SAMN02982931_04541"/>
<proteinExistence type="predicted"/>
<keyword evidence="2" id="KW-1185">Reference proteome</keyword>
<sequence>MSRWAFHGHAIVSDDDRIAGPDGLTPESLRNDADWARFQAALDAAAVTILGRLGHEANPNVRGRNRLVLSSGVRDITRRDDAWWWNPAGMPLGEALAIAAPQGGVAVVPGGRLVFDYFLKTGFDQFHLARAAGVSVPGGVPVFSAISSGSTAGQCLAAGGLVADAPEVLDPAADISLTLWRRRA</sequence>
<gene>
    <name evidence="1" type="ORF">SAMN02982931_04541</name>
</gene>
<evidence type="ECO:0008006" key="3">
    <source>
        <dbReference type="Google" id="ProtNLM"/>
    </source>
</evidence>
<dbReference type="EMBL" id="FMXQ01000012">
    <property type="protein sequence ID" value="SDB56960.1"/>
    <property type="molecule type" value="Genomic_DNA"/>
</dbReference>
<reference evidence="1 2" key="1">
    <citation type="submission" date="2016-10" db="EMBL/GenBank/DDBJ databases">
        <authorList>
            <person name="de Groot N.N."/>
        </authorList>
    </citation>
    <scope>NUCLEOTIDE SEQUENCE [LARGE SCALE GENOMIC DNA]</scope>
    <source>
        <strain evidence="1 2">ATCC 35022</strain>
    </source>
</reference>
<dbReference type="InterPro" id="IPR024072">
    <property type="entry name" value="DHFR-like_dom_sf"/>
</dbReference>
<dbReference type="SUPFAM" id="SSF53597">
    <property type="entry name" value="Dihydrofolate reductase-like"/>
    <property type="match status" value="1"/>
</dbReference>
<dbReference type="AlphaFoldDB" id="A0A1G6EHZ4"/>
<accession>A0A1G6EHZ4</accession>
<dbReference type="RefSeq" id="WP_090880681.1">
    <property type="nucleotide sequence ID" value="NZ_FMXQ01000012.1"/>
</dbReference>
<protein>
    <recommendedName>
        <fullName evidence="3">Dihydrofolate reductase</fullName>
    </recommendedName>
</protein>
<evidence type="ECO:0000313" key="1">
    <source>
        <dbReference type="EMBL" id="SDB56960.1"/>
    </source>
</evidence>
<name>A0A1G6EHZ4_9HYPH</name>
<dbReference type="OrthoDB" id="7631078at2"/>
<organism evidence="1 2">
    <name type="scientific">Bauldia litoralis</name>
    <dbReference type="NCBI Taxonomy" id="665467"/>
    <lineage>
        <taxon>Bacteria</taxon>
        <taxon>Pseudomonadati</taxon>
        <taxon>Pseudomonadota</taxon>
        <taxon>Alphaproteobacteria</taxon>
        <taxon>Hyphomicrobiales</taxon>
        <taxon>Kaistiaceae</taxon>
        <taxon>Bauldia</taxon>
    </lineage>
</organism>
<evidence type="ECO:0000313" key="2">
    <source>
        <dbReference type="Proteomes" id="UP000199071"/>
    </source>
</evidence>